<dbReference type="Pfam" id="PF24137">
    <property type="entry name" value="DA_N"/>
    <property type="match status" value="1"/>
</dbReference>
<dbReference type="AlphaFoldDB" id="A0A0D7BUT6"/>
<name>A0A0D7BUT6_9AGAR</name>
<feature type="signal peptide" evidence="1">
    <location>
        <begin position="1"/>
        <end position="16"/>
    </location>
</feature>
<accession>A0A0D7BUT6</accession>
<evidence type="ECO:0000259" key="2">
    <source>
        <dbReference type="Pfam" id="PF24137"/>
    </source>
</evidence>
<feature type="domain" description="Diels-Alderase N-terminal" evidence="2">
    <location>
        <begin position="18"/>
        <end position="221"/>
    </location>
</feature>
<reference evidence="4 5" key="1">
    <citation type="journal article" date="2015" name="Fungal Genet. Biol.">
        <title>Evolution of novel wood decay mechanisms in Agaricales revealed by the genome sequences of Fistulina hepatica and Cylindrobasidium torrendii.</title>
        <authorList>
            <person name="Floudas D."/>
            <person name="Held B.W."/>
            <person name="Riley R."/>
            <person name="Nagy L.G."/>
            <person name="Koehler G."/>
            <person name="Ransdell A.S."/>
            <person name="Younus H."/>
            <person name="Chow J."/>
            <person name="Chiniquy J."/>
            <person name="Lipzen A."/>
            <person name="Tritt A."/>
            <person name="Sun H."/>
            <person name="Haridas S."/>
            <person name="LaButti K."/>
            <person name="Ohm R.A."/>
            <person name="Kues U."/>
            <person name="Blanchette R.A."/>
            <person name="Grigoriev I.V."/>
            <person name="Minto R.E."/>
            <person name="Hibbett D.S."/>
        </authorList>
    </citation>
    <scope>NUCLEOTIDE SEQUENCE [LARGE SCALE GENOMIC DNA]</scope>
    <source>
        <strain evidence="4 5">FP15055 ss-10</strain>
    </source>
</reference>
<sequence length="356" mass="36630">MSSFISAFLLVGAALAASSSVNIPGTVSSGDSTALWTSLADSFDGPKISAVTSSSFDWWYFDAVSDDGQSSVVVTFFTSTSSAFPFLVAIPNVTPVYVWTMEGTDSNVWLLQADSASVVTVGDGASGAWTGSGASFEGNADMSTYSITLDAADNGISGTISLSATAPAHYPCSPASVGQSMEVLPGVGWANAVPDARATIDLSINGKAFSFTGSGYHDKNWSDEPFDANVDVWLWGRGSLGDYTVVWFDAIDTQGNEHASAYVALNGQIVGQSCETTTVKVRGTGVAWPPTGEEPEAFHVDIDLGAAGVFSIDAKTETVIGGAGGSSYTRWSGSLSGSVNGSGNLTGVGIFDQILS</sequence>
<dbReference type="InterPro" id="IPR056402">
    <property type="entry name" value="DA_N"/>
</dbReference>
<proteinExistence type="predicted"/>
<keyword evidence="1" id="KW-0732">Signal</keyword>
<dbReference type="Pfam" id="PF25581">
    <property type="entry name" value="AsqO_C"/>
    <property type="match status" value="1"/>
</dbReference>
<evidence type="ECO:0000313" key="5">
    <source>
        <dbReference type="Proteomes" id="UP000054007"/>
    </source>
</evidence>
<evidence type="ECO:0000259" key="3">
    <source>
        <dbReference type="Pfam" id="PF25581"/>
    </source>
</evidence>
<evidence type="ECO:0008006" key="6">
    <source>
        <dbReference type="Google" id="ProtNLM"/>
    </source>
</evidence>
<feature type="domain" description="AsqO/PenF-like C-terminal" evidence="3">
    <location>
        <begin position="228"/>
        <end position="354"/>
    </location>
</feature>
<evidence type="ECO:0000313" key="4">
    <source>
        <dbReference type="EMBL" id="KIY73949.1"/>
    </source>
</evidence>
<dbReference type="STRING" id="1314674.A0A0D7BUT6"/>
<evidence type="ECO:0000256" key="1">
    <source>
        <dbReference type="SAM" id="SignalP"/>
    </source>
</evidence>
<organism evidence="4 5">
    <name type="scientific">Cylindrobasidium torrendii FP15055 ss-10</name>
    <dbReference type="NCBI Taxonomy" id="1314674"/>
    <lineage>
        <taxon>Eukaryota</taxon>
        <taxon>Fungi</taxon>
        <taxon>Dikarya</taxon>
        <taxon>Basidiomycota</taxon>
        <taxon>Agaricomycotina</taxon>
        <taxon>Agaricomycetes</taxon>
        <taxon>Agaricomycetidae</taxon>
        <taxon>Agaricales</taxon>
        <taxon>Marasmiineae</taxon>
        <taxon>Physalacriaceae</taxon>
        <taxon>Cylindrobasidium</taxon>
    </lineage>
</organism>
<dbReference type="Proteomes" id="UP000054007">
    <property type="component" value="Unassembled WGS sequence"/>
</dbReference>
<gene>
    <name evidence="4" type="ORF">CYLTODRAFT_485083</name>
</gene>
<keyword evidence="5" id="KW-1185">Reference proteome</keyword>
<dbReference type="InterPro" id="IPR057722">
    <property type="entry name" value="AsqO/PenF-like_C"/>
</dbReference>
<feature type="chain" id="PRO_5002317569" description="AttH domain-containing protein" evidence="1">
    <location>
        <begin position="17"/>
        <end position="356"/>
    </location>
</feature>
<protein>
    <recommendedName>
        <fullName evidence="6">AttH domain-containing protein</fullName>
    </recommendedName>
</protein>
<dbReference type="EMBL" id="KN880433">
    <property type="protein sequence ID" value="KIY73949.1"/>
    <property type="molecule type" value="Genomic_DNA"/>
</dbReference>
<dbReference type="SUPFAM" id="SSF159245">
    <property type="entry name" value="AttH-like"/>
    <property type="match status" value="1"/>
</dbReference>
<dbReference type="OrthoDB" id="5344254at2759"/>